<keyword evidence="2" id="KW-1185">Reference proteome</keyword>
<evidence type="ECO:0000313" key="1">
    <source>
        <dbReference type="EMBL" id="GGG45433.1"/>
    </source>
</evidence>
<proteinExistence type="predicted"/>
<protein>
    <submittedName>
        <fullName evidence="1">GTPase</fullName>
    </submittedName>
</protein>
<evidence type="ECO:0000313" key="2">
    <source>
        <dbReference type="Proteomes" id="UP000597507"/>
    </source>
</evidence>
<gene>
    <name evidence="1" type="ORF">GCM10010964_36020</name>
</gene>
<dbReference type="PANTHER" id="PTHR42869:SF1">
    <property type="entry name" value="SLL0572 PROTEIN"/>
    <property type="match status" value="1"/>
</dbReference>
<dbReference type="Proteomes" id="UP000597507">
    <property type="component" value="Unassembled WGS sequence"/>
</dbReference>
<dbReference type="InterPro" id="IPR053199">
    <property type="entry name" value="cDPG_synthetase-like"/>
</dbReference>
<accession>A0A8J3EDS2</accession>
<organism evidence="1 2">
    <name type="scientific">Caldovatus sediminis</name>
    <dbReference type="NCBI Taxonomy" id="2041189"/>
    <lineage>
        <taxon>Bacteria</taxon>
        <taxon>Pseudomonadati</taxon>
        <taxon>Pseudomonadota</taxon>
        <taxon>Alphaproteobacteria</taxon>
        <taxon>Acetobacterales</taxon>
        <taxon>Roseomonadaceae</taxon>
        <taxon>Caldovatus</taxon>
    </lineage>
</organism>
<dbReference type="AlphaFoldDB" id="A0A8J3EDS2"/>
<name>A0A8J3EDS2_9PROT</name>
<comment type="caution">
    <text evidence="1">The sequence shown here is derived from an EMBL/GenBank/DDBJ whole genome shotgun (WGS) entry which is preliminary data.</text>
</comment>
<dbReference type="Gene3D" id="3.40.50.300">
    <property type="entry name" value="P-loop containing nucleotide triphosphate hydrolases"/>
    <property type="match status" value="1"/>
</dbReference>
<reference evidence="1 2" key="1">
    <citation type="journal article" date="2014" name="Int. J. Syst. Evol. Microbiol.">
        <title>Complete genome sequence of Corynebacterium casei LMG S-19264T (=DSM 44701T), isolated from a smear-ripened cheese.</title>
        <authorList>
            <consortium name="US DOE Joint Genome Institute (JGI-PGF)"/>
            <person name="Walter F."/>
            <person name="Albersmeier A."/>
            <person name="Kalinowski J."/>
            <person name="Ruckert C."/>
        </authorList>
    </citation>
    <scope>NUCLEOTIDE SEQUENCE [LARGE SCALE GENOMIC DNA]</scope>
    <source>
        <strain evidence="1 2">CGMCC 1.16330</strain>
    </source>
</reference>
<dbReference type="PANTHER" id="PTHR42869">
    <property type="entry name" value="SLL0572 PROTEIN"/>
    <property type="match status" value="1"/>
</dbReference>
<dbReference type="EMBL" id="BMKS01000014">
    <property type="protein sequence ID" value="GGG45433.1"/>
    <property type="molecule type" value="Genomic_DNA"/>
</dbReference>
<sequence>MRRSRVVIMGAAGRDFHNFNVVYRDDPGSEVVAFTAAQIPGIAGRLYPSELAGPLYPTGIPILEEAELARLVREARVHQVVFAYSDVAHQEVMHRASTALAAGADFLLLGPERTMLRAPVPVIAVCAVRTGCGKSQTTRWLSARLRARGLRVGIVRHPMPYGDLARQAVQRFARLADLDAAACTLEEREEYEPHIALGNTVYAGVDYARVLEVAAKEQDLLLWDGGNNDFPFFRPDLLVVLADALRPGQEASHYPGEAVLRMADVVVVAKANAAPEADVRRVAEAVRAINPAAAVLRGASVVRLEDPEAVRGRRVLVVEDGPTLTHGGMPHGAGYAAARAAGAAEIVDPRASAAPEIAAVFEAYPHLGPVLPAMGYDAAQLRGLAATIARSAAEVVVSGTPAELGRVLGPDRRIVRARYEFAEMDEPGLGARVDAFLERIGLGRRGSELGPDPSRNEWGAG</sequence>
<dbReference type="InterPro" id="IPR027417">
    <property type="entry name" value="P-loop_NTPase"/>
</dbReference>
<dbReference type="RefSeq" id="WP_188902786.1">
    <property type="nucleotide sequence ID" value="NZ_BMKS01000014.1"/>
</dbReference>
<dbReference type="SUPFAM" id="SSF52540">
    <property type="entry name" value="P-loop containing nucleoside triphosphate hydrolases"/>
    <property type="match status" value="1"/>
</dbReference>